<proteinExistence type="inferred from homology"/>
<evidence type="ECO:0000313" key="11">
    <source>
        <dbReference type="Proteomes" id="UP000619457"/>
    </source>
</evidence>
<accession>A0A918Q8Q1</accession>
<reference evidence="10" key="1">
    <citation type="journal article" date="2014" name="Int. J. Syst. Evol. Microbiol.">
        <title>Complete genome sequence of Corynebacterium casei LMG S-19264T (=DSM 44701T), isolated from a smear-ripened cheese.</title>
        <authorList>
            <consortium name="US DOE Joint Genome Institute (JGI-PGF)"/>
            <person name="Walter F."/>
            <person name="Albersmeier A."/>
            <person name="Kalinowski J."/>
            <person name="Ruckert C."/>
        </authorList>
    </citation>
    <scope>NUCLEOTIDE SEQUENCE</scope>
    <source>
        <strain evidence="10">KCTC 12368</strain>
    </source>
</reference>
<dbReference type="Pfam" id="PF07715">
    <property type="entry name" value="Plug"/>
    <property type="match status" value="1"/>
</dbReference>
<gene>
    <name evidence="10" type="ORF">GCM10007049_34150</name>
</gene>
<dbReference type="RefSeq" id="WP_018475704.1">
    <property type="nucleotide sequence ID" value="NZ_BMWX01000007.1"/>
</dbReference>
<dbReference type="InterPro" id="IPR023996">
    <property type="entry name" value="TonB-dep_OMP_SusC/RagA"/>
</dbReference>
<dbReference type="InterPro" id="IPR023997">
    <property type="entry name" value="TonB-dep_OMP_SusC/RagA_CS"/>
</dbReference>
<keyword evidence="5 7" id="KW-0472">Membrane</keyword>
<protein>
    <submittedName>
        <fullName evidence="10">SusC/RagA family TonB-linked outer membrane protein</fullName>
    </submittedName>
</protein>
<dbReference type="Pfam" id="PF13715">
    <property type="entry name" value="CarbopepD_reg_2"/>
    <property type="match status" value="1"/>
</dbReference>
<feature type="domain" description="TonB-dependent receptor plug" evidence="9">
    <location>
        <begin position="169"/>
        <end position="276"/>
    </location>
</feature>
<dbReference type="Gene3D" id="2.60.40.1120">
    <property type="entry name" value="Carboxypeptidase-like, regulatory domain"/>
    <property type="match status" value="1"/>
</dbReference>
<evidence type="ECO:0000256" key="6">
    <source>
        <dbReference type="ARBA" id="ARBA00023237"/>
    </source>
</evidence>
<dbReference type="Gene3D" id="2.40.170.20">
    <property type="entry name" value="TonB-dependent receptor, beta-barrel domain"/>
    <property type="match status" value="1"/>
</dbReference>
<evidence type="ECO:0000256" key="5">
    <source>
        <dbReference type="ARBA" id="ARBA00023136"/>
    </source>
</evidence>
<evidence type="ECO:0000313" key="10">
    <source>
        <dbReference type="EMBL" id="GGZ38047.1"/>
    </source>
</evidence>
<keyword evidence="4 7" id="KW-0812">Transmembrane</keyword>
<dbReference type="InterPro" id="IPR008969">
    <property type="entry name" value="CarboxyPept-like_regulatory"/>
</dbReference>
<feature type="signal peptide" evidence="8">
    <location>
        <begin position="1"/>
        <end position="22"/>
    </location>
</feature>
<dbReference type="AlphaFoldDB" id="A0A918Q8Q1"/>
<dbReference type="NCBIfam" id="TIGR04056">
    <property type="entry name" value="OMP_RagA_SusC"/>
    <property type="match status" value="1"/>
</dbReference>
<dbReference type="InterPro" id="IPR036942">
    <property type="entry name" value="Beta-barrel_TonB_sf"/>
</dbReference>
<evidence type="ECO:0000256" key="3">
    <source>
        <dbReference type="ARBA" id="ARBA00022452"/>
    </source>
</evidence>
<sequence length="1043" mass="114108">MKTLTKPLLFGSLLFLVHTVEAEASPLAPIFGTGKISHQQLLEESARTRQDTIPADSLPKPKLAAPVMEQAEKADKTVTGTVLDQEGASLPGATIKLKGQDQGTITDENGKFTLSIPEGMAKPILTVSFIGFDEKEVPLGNKSSVEITMASSEEELEEIVVIGYGSARKADLTGSIAQVSTEELNAYPTTNIAQALSGRASGVQVVQGDGAPGGGISVRIRGSNSIQGNNDPLYVIDGFPYSGSPTNLNNADIASIEVLKDASATAIYGSRGANGVVLITTKGGVPSPTTVEIESYYSSQELRKKLPLMNGRQYAQMMNLQAENDGLAPYFSDADIAGFGAGTDWQDQVFRKAPILSNSVRVSGGNETTRFSLGGSMFDQQGIIEGSDYKRYAFQSSIHHALSDKISVDFNTNMTKLTTNRRDSDGGARGNSMIGAALVASPLSSPYQSDGSLSILSQDFPFVSPDIINPLNYIQEQYNEVNANIVLANAAVEYKPISKLSIKISGGVENRDDRTDNYYTTRFLNSNGQATVNTRQYTSLLNENTITYSDTVNEKHKFEVLAGMTYQDFTTRFLAGGGTGFSSDLFETDNLGAANTPGIPSSGYAKSALISYLGRANYNFADKYFFTATYRADGSSRYSEGNKWGHFPSAALAWRVSQEGFMQNQSAISELKIRTSWGLTGSQAIDPYSTLNRLFPGYTVFGDELFSTFAPSSLLPGDLKWETTEQYDVGLDIGLLQGRIMLGADFYIKNTKDLLSTVRLPSSYGYTSTIANVGEVQNKGMEYSLDAIILNKDFYWTMKGNISFNRNEVVSLYGDESILTNYINVVTVADNFSILEEGRPIGQFWGYKEDGYTDEGNIQYVDVNNDGQISEADKMAIGDPNPDYYFGINSNMSYKNFTLDVFFQGSKGNDIFNVSSITSTMDYGQGLNMPVEVLDNHWTPQNTNAKYPQISRNTDVRVSDRFVEDGSYVRLKNIQLAYDFMFPQSTWISNLKLYISGQNLLTFTNYSWWDPEVNSKGGDTSMGIDHYTYPIPKSYTVGIRATF</sequence>
<dbReference type="Proteomes" id="UP000619457">
    <property type="component" value="Unassembled WGS sequence"/>
</dbReference>
<dbReference type="InterPro" id="IPR037066">
    <property type="entry name" value="Plug_dom_sf"/>
</dbReference>
<evidence type="ECO:0000256" key="2">
    <source>
        <dbReference type="ARBA" id="ARBA00022448"/>
    </source>
</evidence>
<comment type="subcellular location">
    <subcellularLocation>
        <location evidence="1 7">Cell outer membrane</location>
        <topology evidence="1 7">Multi-pass membrane protein</topology>
    </subcellularLocation>
</comment>
<organism evidence="10 11">
    <name type="scientific">Echinicola pacifica</name>
    <dbReference type="NCBI Taxonomy" id="346377"/>
    <lineage>
        <taxon>Bacteria</taxon>
        <taxon>Pseudomonadati</taxon>
        <taxon>Bacteroidota</taxon>
        <taxon>Cytophagia</taxon>
        <taxon>Cytophagales</taxon>
        <taxon>Cyclobacteriaceae</taxon>
        <taxon>Echinicola</taxon>
    </lineage>
</organism>
<dbReference type="SUPFAM" id="SSF49464">
    <property type="entry name" value="Carboxypeptidase regulatory domain-like"/>
    <property type="match status" value="1"/>
</dbReference>
<evidence type="ECO:0000256" key="8">
    <source>
        <dbReference type="SAM" id="SignalP"/>
    </source>
</evidence>
<evidence type="ECO:0000256" key="4">
    <source>
        <dbReference type="ARBA" id="ARBA00022692"/>
    </source>
</evidence>
<dbReference type="EMBL" id="BMWX01000007">
    <property type="protein sequence ID" value="GGZ38047.1"/>
    <property type="molecule type" value="Genomic_DNA"/>
</dbReference>
<dbReference type="Gene3D" id="2.170.130.10">
    <property type="entry name" value="TonB-dependent receptor, plug domain"/>
    <property type="match status" value="1"/>
</dbReference>
<comment type="caution">
    <text evidence="10">The sequence shown here is derived from an EMBL/GenBank/DDBJ whole genome shotgun (WGS) entry which is preliminary data.</text>
</comment>
<name>A0A918Q8Q1_9BACT</name>
<dbReference type="FunFam" id="2.170.130.10:FF:000008">
    <property type="entry name" value="SusC/RagA family TonB-linked outer membrane protein"/>
    <property type="match status" value="1"/>
</dbReference>
<keyword evidence="2 7" id="KW-0813">Transport</keyword>
<dbReference type="InterPro" id="IPR012910">
    <property type="entry name" value="Plug_dom"/>
</dbReference>
<evidence type="ECO:0000256" key="7">
    <source>
        <dbReference type="PROSITE-ProRule" id="PRU01360"/>
    </source>
</evidence>
<keyword evidence="3 7" id="KW-1134">Transmembrane beta strand</keyword>
<dbReference type="PROSITE" id="PS52016">
    <property type="entry name" value="TONB_DEPENDENT_REC_3"/>
    <property type="match status" value="1"/>
</dbReference>
<dbReference type="SUPFAM" id="SSF56935">
    <property type="entry name" value="Porins"/>
    <property type="match status" value="1"/>
</dbReference>
<keyword evidence="11" id="KW-1185">Reference proteome</keyword>
<reference evidence="10" key="2">
    <citation type="submission" date="2020-09" db="EMBL/GenBank/DDBJ databases">
        <authorList>
            <person name="Sun Q."/>
            <person name="Kim S."/>
        </authorList>
    </citation>
    <scope>NUCLEOTIDE SEQUENCE</scope>
    <source>
        <strain evidence="10">KCTC 12368</strain>
    </source>
</reference>
<dbReference type="NCBIfam" id="TIGR04057">
    <property type="entry name" value="SusC_RagA_signa"/>
    <property type="match status" value="1"/>
</dbReference>
<evidence type="ECO:0000256" key="1">
    <source>
        <dbReference type="ARBA" id="ARBA00004571"/>
    </source>
</evidence>
<dbReference type="GO" id="GO:0009279">
    <property type="term" value="C:cell outer membrane"/>
    <property type="evidence" value="ECO:0007669"/>
    <property type="project" value="UniProtKB-SubCell"/>
</dbReference>
<dbReference type="InterPro" id="IPR039426">
    <property type="entry name" value="TonB-dep_rcpt-like"/>
</dbReference>
<keyword evidence="8" id="KW-0732">Signal</keyword>
<evidence type="ECO:0000259" key="9">
    <source>
        <dbReference type="Pfam" id="PF07715"/>
    </source>
</evidence>
<comment type="similarity">
    <text evidence="7">Belongs to the TonB-dependent receptor family.</text>
</comment>
<keyword evidence="6 7" id="KW-0998">Cell outer membrane</keyword>
<feature type="chain" id="PRO_5037043183" evidence="8">
    <location>
        <begin position="23"/>
        <end position="1043"/>
    </location>
</feature>